<feature type="signal peptide" evidence="2">
    <location>
        <begin position="1"/>
        <end position="19"/>
    </location>
</feature>
<sequence>MKFLIPLALLSCQLGCVLALPAPQSSEVPKDEVDRPRDPIDPPSGVAIPKDPPAASSVVLSFGDGEISFGDRFPADILETLREQCPDGGCMPDKNYEAESFFANTGAAGNRKIKMKVQGTFNKPGSPGDKNQLIDAAKAALEGLANNGASTSHVEKYVVNPCPAWQVHGCLGSSISESTQWKSTNFLTVRLNAADQSLISFMTVSFSEDANAGFCNLITATGVTLATMTPPMAVLGNGVVVGGILCGNYQ</sequence>
<dbReference type="EMBL" id="ONZP01000235">
    <property type="protein sequence ID" value="SPJ78663.1"/>
    <property type="molecule type" value="Genomic_DNA"/>
</dbReference>
<dbReference type="Proteomes" id="UP001187734">
    <property type="component" value="Unassembled WGS sequence"/>
</dbReference>
<keyword evidence="4" id="KW-1185">Reference proteome</keyword>
<name>A0AAE8MB24_9HYPO</name>
<protein>
    <submittedName>
        <fullName evidence="3">Uncharacterized protein</fullName>
    </submittedName>
</protein>
<feature type="chain" id="PRO_5041957886" evidence="2">
    <location>
        <begin position="20"/>
        <end position="250"/>
    </location>
</feature>
<proteinExistence type="predicted"/>
<gene>
    <name evidence="3" type="ORF">FTOL_07053</name>
</gene>
<accession>A0AAE8MB24</accession>
<evidence type="ECO:0000256" key="1">
    <source>
        <dbReference type="SAM" id="MobiDB-lite"/>
    </source>
</evidence>
<keyword evidence="2" id="KW-0732">Signal</keyword>
<dbReference type="AlphaFoldDB" id="A0AAE8MB24"/>
<feature type="compositionally biased region" description="Basic and acidic residues" evidence="1">
    <location>
        <begin position="28"/>
        <end position="40"/>
    </location>
</feature>
<feature type="region of interest" description="Disordered" evidence="1">
    <location>
        <begin position="26"/>
        <end position="52"/>
    </location>
</feature>
<comment type="caution">
    <text evidence="3">The sequence shown here is derived from an EMBL/GenBank/DDBJ whole genome shotgun (WGS) entry which is preliminary data.</text>
</comment>
<evidence type="ECO:0000256" key="2">
    <source>
        <dbReference type="SAM" id="SignalP"/>
    </source>
</evidence>
<organism evidence="3 4">
    <name type="scientific">Fusarium torulosum</name>
    <dbReference type="NCBI Taxonomy" id="33205"/>
    <lineage>
        <taxon>Eukaryota</taxon>
        <taxon>Fungi</taxon>
        <taxon>Dikarya</taxon>
        <taxon>Ascomycota</taxon>
        <taxon>Pezizomycotina</taxon>
        <taxon>Sordariomycetes</taxon>
        <taxon>Hypocreomycetidae</taxon>
        <taxon>Hypocreales</taxon>
        <taxon>Nectriaceae</taxon>
        <taxon>Fusarium</taxon>
    </lineage>
</organism>
<evidence type="ECO:0000313" key="3">
    <source>
        <dbReference type="EMBL" id="SPJ78663.1"/>
    </source>
</evidence>
<evidence type="ECO:0000313" key="4">
    <source>
        <dbReference type="Proteomes" id="UP001187734"/>
    </source>
</evidence>
<reference evidence="3" key="1">
    <citation type="submission" date="2018-03" db="EMBL/GenBank/DDBJ databases">
        <authorList>
            <person name="Guldener U."/>
        </authorList>
    </citation>
    <scope>NUCLEOTIDE SEQUENCE</scope>
</reference>